<dbReference type="Proteomes" id="UP000249016">
    <property type="component" value="Unassembled WGS sequence"/>
</dbReference>
<protein>
    <submittedName>
        <fullName evidence="2">Uncharacterized protein</fullName>
    </submittedName>
</protein>
<feature type="transmembrane region" description="Helical" evidence="1">
    <location>
        <begin position="43"/>
        <end position="67"/>
    </location>
</feature>
<dbReference type="AlphaFoldDB" id="A0A327NLD5"/>
<feature type="transmembrane region" description="Helical" evidence="1">
    <location>
        <begin position="12"/>
        <end position="37"/>
    </location>
</feature>
<keyword evidence="1" id="KW-1133">Transmembrane helix</keyword>
<accession>A0A327NLD5</accession>
<keyword evidence="3" id="KW-1185">Reference proteome</keyword>
<evidence type="ECO:0000256" key="1">
    <source>
        <dbReference type="SAM" id="Phobius"/>
    </source>
</evidence>
<reference evidence="2 3" key="1">
    <citation type="submission" date="2018-06" db="EMBL/GenBank/DDBJ databases">
        <title>Spirosoma sp. HMF3257 Genome sequencing and assembly.</title>
        <authorList>
            <person name="Kang H."/>
            <person name="Cha I."/>
            <person name="Kim H."/>
            <person name="Kang J."/>
            <person name="Joh K."/>
        </authorList>
    </citation>
    <scope>NUCLEOTIDE SEQUENCE [LARGE SCALE GENOMIC DNA]</scope>
    <source>
        <strain evidence="2 3">HMF3257</strain>
    </source>
</reference>
<dbReference type="RefSeq" id="WP_111345069.1">
    <property type="nucleotide sequence ID" value="NZ_QLII01000001.1"/>
</dbReference>
<sequence length="72" mass="8375">MKIALWFIRRTLPFWWILVVLIIPIARVCQTVDWSWVAVTLPLWLPMATVVLLPGLALLFVILVSLYKSITR</sequence>
<gene>
    <name evidence="2" type="ORF">HMF3257_20850</name>
</gene>
<keyword evidence="1" id="KW-0472">Membrane</keyword>
<comment type="caution">
    <text evidence="2">The sequence shown here is derived from an EMBL/GenBank/DDBJ whole genome shotgun (WGS) entry which is preliminary data.</text>
</comment>
<evidence type="ECO:0000313" key="3">
    <source>
        <dbReference type="Proteomes" id="UP000249016"/>
    </source>
</evidence>
<dbReference type="EMBL" id="QLII01000001">
    <property type="protein sequence ID" value="RAI76012.1"/>
    <property type="molecule type" value="Genomic_DNA"/>
</dbReference>
<keyword evidence="1" id="KW-0812">Transmembrane</keyword>
<proteinExistence type="predicted"/>
<evidence type="ECO:0000313" key="2">
    <source>
        <dbReference type="EMBL" id="RAI76012.1"/>
    </source>
</evidence>
<organism evidence="2 3">
    <name type="scientific">Spirosoma telluris</name>
    <dbReference type="NCBI Taxonomy" id="2183553"/>
    <lineage>
        <taxon>Bacteria</taxon>
        <taxon>Pseudomonadati</taxon>
        <taxon>Bacteroidota</taxon>
        <taxon>Cytophagia</taxon>
        <taxon>Cytophagales</taxon>
        <taxon>Cytophagaceae</taxon>
        <taxon>Spirosoma</taxon>
    </lineage>
</organism>
<name>A0A327NLD5_9BACT</name>